<accession>A0AAJ0GT17</accession>
<evidence type="ECO:0000313" key="2">
    <source>
        <dbReference type="Proteomes" id="UP001273166"/>
    </source>
</evidence>
<dbReference type="GeneID" id="87885798"/>
<reference evidence="1" key="2">
    <citation type="submission" date="2023-06" db="EMBL/GenBank/DDBJ databases">
        <authorList>
            <consortium name="Lawrence Berkeley National Laboratory"/>
            <person name="Mondo S.J."/>
            <person name="Hensen N."/>
            <person name="Bonometti L."/>
            <person name="Westerberg I."/>
            <person name="Brannstrom I.O."/>
            <person name="Guillou S."/>
            <person name="Cros-Aarteil S."/>
            <person name="Calhoun S."/>
            <person name="Haridas S."/>
            <person name="Kuo A."/>
            <person name="Pangilinan J."/>
            <person name="Riley R."/>
            <person name="Labutti K."/>
            <person name="Andreopoulos B."/>
            <person name="Lipzen A."/>
            <person name="Chen C."/>
            <person name="Yanf M."/>
            <person name="Daum C."/>
            <person name="Ng V."/>
            <person name="Clum A."/>
            <person name="Steindorff A."/>
            <person name="Ohm R."/>
            <person name="Martin F."/>
            <person name="Silar P."/>
            <person name="Natvig D."/>
            <person name="Lalanne C."/>
            <person name="Gautier V."/>
            <person name="Ament-Velasquez S.L."/>
            <person name="Kruys A."/>
            <person name="Hutchinson M.I."/>
            <person name="Powell A.J."/>
            <person name="Barry K."/>
            <person name="Miller A.N."/>
            <person name="Grigoriev I.V."/>
            <person name="Debuchy R."/>
            <person name="Gladieux P."/>
            <person name="Thoren M.H."/>
            <person name="Johannesson H."/>
        </authorList>
    </citation>
    <scope>NUCLEOTIDE SEQUENCE</scope>
    <source>
        <strain evidence="1">CBS 333.67</strain>
    </source>
</reference>
<reference evidence="1" key="1">
    <citation type="journal article" date="2023" name="Mol. Phylogenet. Evol.">
        <title>Genome-scale phylogeny and comparative genomics of the fungal order Sordariales.</title>
        <authorList>
            <person name="Hensen N."/>
            <person name="Bonometti L."/>
            <person name="Westerberg I."/>
            <person name="Brannstrom I.O."/>
            <person name="Guillou S."/>
            <person name="Cros-Aarteil S."/>
            <person name="Calhoun S."/>
            <person name="Haridas S."/>
            <person name="Kuo A."/>
            <person name="Mondo S."/>
            <person name="Pangilinan J."/>
            <person name="Riley R."/>
            <person name="LaButti K."/>
            <person name="Andreopoulos B."/>
            <person name="Lipzen A."/>
            <person name="Chen C."/>
            <person name="Yan M."/>
            <person name="Daum C."/>
            <person name="Ng V."/>
            <person name="Clum A."/>
            <person name="Steindorff A."/>
            <person name="Ohm R.A."/>
            <person name="Martin F."/>
            <person name="Silar P."/>
            <person name="Natvig D.O."/>
            <person name="Lalanne C."/>
            <person name="Gautier V."/>
            <person name="Ament-Velasquez S.L."/>
            <person name="Kruys A."/>
            <person name="Hutchinson M.I."/>
            <person name="Powell A.J."/>
            <person name="Barry K."/>
            <person name="Miller A.N."/>
            <person name="Grigoriev I.V."/>
            <person name="Debuchy R."/>
            <person name="Gladieux P."/>
            <person name="Hiltunen Thoren M."/>
            <person name="Johannesson H."/>
        </authorList>
    </citation>
    <scope>NUCLEOTIDE SEQUENCE</scope>
    <source>
        <strain evidence="1">CBS 333.67</strain>
    </source>
</reference>
<comment type="caution">
    <text evidence="1">The sequence shown here is derived from an EMBL/GenBank/DDBJ whole genome shotgun (WGS) entry which is preliminary data.</text>
</comment>
<organism evidence="1 2">
    <name type="scientific">Chaetomium strumarium</name>
    <dbReference type="NCBI Taxonomy" id="1170767"/>
    <lineage>
        <taxon>Eukaryota</taxon>
        <taxon>Fungi</taxon>
        <taxon>Dikarya</taxon>
        <taxon>Ascomycota</taxon>
        <taxon>Pezizomycotina</taxon>
        <taxon>Sordariomycetes</taxon>
        <taxon>Sordariomycetidae</taxon>
        <taxon>Sordariales</taxon>
        <taxon>Chaetomiaceae</taxon>
        <taxon>Chaetomium</taxon>
    </lineage>
</organism>
<gene>
    <name evidence="1" type="ORF">B0T15DRAFT_493768</name>
</gene>
<proteinExistence type="predicted"/>
<dbReference type="AlphaFoldDB" id="A0AAJ0GT17"/>
<evidence type="ECO:0000313" key="1">
    <source>
        <dbReference type="EMBL" id="KAK3305618.1"/>
    </source>
</evidence>
<sequence length="82" mass="9183">MPIICKVCHICNDTVKSALDKIKVPYTESKSGSTTIYRVNTSSPSKWSRGSLARMCWDKLQLGPYHEARKNGDTIHCSNVQP</sequence>
<name>A0AAJ0GT17_9PEZI</name>
<keyword evidence="2" id="KW-1185">Reference proteome</keyword>
<protein>
    <submittedName>
        <fullName evidence="1">Uncharacterized protein</fullName>
    </submittedName>
</protein>
<dbReference type="RefSeq" id="XP_062721398.1">
    <property type="nucleotide sequence ID" value="XM_062866969.1"/>
</dbReference>
<dbReference type="EMBL" id="JAUDZG010000004">
    <property type="protein sequence ID" value="KAK3305618.1"/>
    <property type="molecule type" value="Genomic_DNA"/>
</dbReference>
<dbReference type="Proteomes" id="UP001273166">
    <property type="component" value="Unassembled WGS sequence"/>
</dbReference>